<dbReference type="Proteomes" id="UP000235388">
    <property type="component" value="Unassembled WGS sequence"/>
</dbReference>
<protein>
    <submittedName>
        <fullName evidence="1">Uncharacterized protein</fullName>
    </submittedName>
</protein>
<dbReference type="AlphaFoldDB" id="A0A2N5S759"/>
<accession>A0A2N5S759</accession>
<evidence type="ECO:0000313" key="1">
    <source>
        <dbReference type="EMBL" id="PLW09087.1"/>
    </source>
</evidence>
<gene>
    <name evidence="1" type="ORF">PCANC_25991</name>
</gene>
<organism evidence="1 2">
    <name type="scientific">Puccinia coronata f. sp. avenae</name>
    <dbReference type="NCBI Taxonomy" id="200324"/>
    <lineage>
        <taxon>Eukaryota</taxon>
        <taxon>Fungi</taxon>
        <taxon>Dikarya</taxon>
        <taxon>Basidiomycota</taxon>
        <taxon>Pucciniomycotina</taxon>
        <taxon>Pucciniomycetes</taxon>
        <taxon>Pucciniales</taxon>
        <taxon>Pucciniaceae</taxon>
        <taxon>Puccinia</taxon>
    </lineage>
</organism>
<keyword evidence="2" id="KW-1185">Reference proteome</keyword>
<dbReference type="EMBL" id="PGCJ01001124">
    <property type="protein sequence ID" value="PLW09087.1"/>
    <property type="molecule type" value="Genomic_DNA"/>
</dbReference>
<name>A0A2N5S759_9BASI</name>
<proteinExistence type="predicted"/>
<evidence type="ECO:0000313" key="2">
    <source>
        <dbReference type="Proteomes" id="UP000235388"/>
    </source>
</evidence>
<comment type="caution">
    <text evidence="1">The sequence shown here is derived from an EMBL/GenBank/DDBJ whole genome shotgun (WGS) entry which is preliminary data.</text>
</comment>
<reference evidence="1 2" key="1">
    <citation type="submission" date="2017-11" db="EMBL/GenBank/DDBJ databases">
        <title>De novo assembly and phasing of dikaryotic genomes from two isolates of Puccinia coronata f. sp. avenae, the causal agent of oat crown rust.</title>
        <authorList>
            <person name="Miller M.E."/>
            <person name="Zhang Y."/>
            <person name="Omidvar V."/>
            <person name="Sperschneider J."/>
            <person name="Schwessinger B."/>
            <person name="Raley C."/>
            <person name="Palmer J.M."/>
            <person name="Garnica D."/>
            <person name="Upadhyaya N."/>
            <person name="Rathjen J."/>
            <person name="Taylor J.M."/>
            <person name="Park R.F."/>
            <person name="Dodds P.N."/>
            <person name="Hirsch C.D."/>
            <person name="Kianian S.F."/>
            <person name="Figueroa M."/>
        </authorList>
    </citation>
    <scope>NUCLEOTIDE SEQUENCE [LARGE SCALE GENOMIC DNA]</scope>
    <source>
        <strain evidence="1">12NC29</strain>
    </source>
</reference>
<sequence length="88" mass="9522">MDRDGVFERISPTLNIYYMYLRSRFSAAFVPKPPDLATAGLSGRFSGAAIRFVSTSTISSCPHKEQGNTTLSSCTVVQAAFKILIVAS</sequence>